<protein>
    <submittedName>
        <fullName evidence="3">Sortase (Surface protein transpeptidase)</fullName>
    </submittedName>
</protein>
<reference evidence="3 4" key="1">
    <citation type="submission" date="2016-10" db="EMBL/GenBank/DDBJ databases">
        <authorList>
            <person name="de Groot N.N."/>
        </authorList>
    </citation>
    <scope>NUCLEOTIDE SEQUENCE [LARGE SCALE GENOMIC DNA]</scope>
    <source>
        <strain evidence="3 4">DSM 10495</strain>
    </source>
</reference>
<organism evidence="3 4">
    <name type="scientific">Arthrobacter woluwensis</name>
    <dbReference type="NCBI Taxonomy" id="156980"/>
    <lineage>
        <taxon>Bacteria</taxon>
        <taxon>Bacillati</taxon>
        <taxon>Actinomycetota</taxon>
        <taxon>Actinomycetes</taxon>
        <taxon>Micrococcales</taxon>
        <taxon>Micrococcaceae</taxon>
        <taxon>Arthrobacter</taxon>
    </lineage>
</organism>
<feature type="region of interest" description="Disordered" evidence="2">
    <location>
        <begin position="1"/>
        <end position="23"/>
    </location>
</feature>
<dbReference type="CDD" id="cd05829">
    <property type="entry name" value="Sortase_F"/>
    <property type="match status" value="1"/>
</dbReference>
<evidence type="ECO:0000256" key="2">
    <source>
        <dbReference type="SAM" id="MobiDB-lite"/>
    </source>
</evidence>
<dbReference type="Gene3D" id="2.40.260.10">
    <property type="entry name" value="Sortase"/>
    <property type="match status" value="1"/>
</dbReference>
<dbReference type="AlphaFoldDB" id="A0A1H4I8G6"/>
<keyword evidence="4" id="KW-1185">Reference proteome</keyword>
<evidence type="ECO:0000313" key="4">
    <source>
        <dbReference type="Proteomes" id="UP000182652"/>
    </source>
</evidence>
<dbReference type="SUPFAM" id="SSF63817">
    <property type="entry name" value="Sortase"/>
    <property type="match status" value="1"/>
</dbReference>
<dbReference type="Proteomes" id="UP000182652">
    <property type="component" value="Unassembled WGS sequence"/>
</dbReference>
<evidence type="ECO:0000256" key="1">
    <source>
        <dbReference type="ARBA" id="ARBA00022801"/>
    </source>
</evidence>
<accession>A0A1H4I8G6</accession>
<proteinExistence type="predicted"/>
<dbReference type="InterPro" id="IPR005754">
    <property type="entry name" value="Sortase"/>
</dbReference>
<keyword evidence="1" id="KW-0378">Hydrolase</keyword>
<sequence>MWSPSWGLSMSNGHAPRHLNRSTTTSRRSVLGLLLLGGGLVGTVVGAYSYLTATAPAEAARPEPAAPFTVAAGAALTPIKAPANKPGKNTVSIPSLGLELPFMPTGTTGPGAGRMVIPEAPEIAWLKSTSPLTAMQGTTFLAGHVDHADGSLAPISEISGVAPGAAVFTVDADGALRSWRVTSLATYTKTKLPTGLFITTGPRTLALATCGGPVITLPDGSLNYRDNTVITAVPA</sequence>
<dbReference type="InterPro" id="IPR042001">
    <property type="entry name" value="Sortase_F"/>
</dbReference>
<evidence type="ECO:0000313" key="3">
    <source>
        <dbReference type="EMBL" id="SEB30243.1"/>
    </source>
</evidence>
<feature type="compositionally biased region" description="Polar residues" evidence="2">
    <location>
        <begin position="1"/>
        <end position="12"/>
    </location>
</feature>
<dbReference type="Pfam" id="PF04203">
    <property type="entry name" value="Sortase"/>
    <property type="match status" value="1"/>
</dbReference>
<name>A0A1H4I8G6_9MICC</name>
<dbReference type="InterPro" id="IPR023365">
    <property type="entry name" value="Sortase_dom-sf"/>
</dbReference>
<dbReference type="EMBL" id="FNSN01000002">
    <property type="protein sequence ID" value="SEB30243.1"/>
    <property type="molecule type" value="Genomic_DNA"/>
</dbReference>
<gene>
    <name evidence="3" type="ORF">SAMN04489745_0124</name>
</gene>
<dbReference type="STRING" id="156980.SAMN04489745_0124"/>
<dbReference type="GO" id="GO:0016787">
    <property type="term" value="F:hydrolase activity"/>
    <property type="evidence" value="ECO:0007669"/>
    <property type="project" value="UniProtKB-KW"/>
</dbReference>